<keyword evidence="2" id="KW-1185">Reference proteome</keyword>
<comment type="caution">
    <text evidence="1">The sequence shown here is derived from an EMBL/GenBank/DDBJ whole genome shotgun (WGS) entry which is preliminary data.</text>
</comment>
<organism evidence="1 2">
    <name type="scientific">Shewanella glacialipiscicola</name>
    <dbReference type="NCBI Taxonomy" id="614069"/>
    <lineage>
        <taxon>Bacteria</taxon>
        <taxon>Pseudomonadati</taxon>
        <taxon>Pseudomonadota</taxon>
        <taxon>Gammaproteobacteria</taxon>
        <taxon>Alteromonadales</taxon>
        <taxon>Shewanellaceae</taxon>
        <taxon>Shewanella</taxon>
    </lineage>
</organism>
<dbReference type="EMBL" id="BSUY01000001">
    <property type="protein sequence ID" value="GMA82493.1"/>
    <property type="molecule type" value="Genomic_DNA"/>
</dbReference>
<dbReference type="Proteomes" id="UP001157046">
    <property type="component" value="Unassembled WGS sequence"/>
</dbReference>
<evidence type="ECO:0000313" key="1">
    <source>
        <dbReference type="EMBL" id="GMA82493.1"/>
    </source>
</evidence>
<protein>
    <submittedName>
        <fullName evidence="1">Uncharacterized protein</fullName>
    </submittedName>
</protein>
<proteinExistence type="predicted"/>
<gene>
    <name evidence="1" type="ORF">GCM10025855_20260</name>
</gene>
<name>A0ABQ6J2Z2_9GAMM</name>
<sequence>MISSHNLDELEKLCDQVLYLDKGQLSQAVSMHASTGSDYLTLTMQSCDSELLQAEVAKLAGVMNISSKQINVFIIQLATDDDKSQGSDIEIRLFSLFNQHKWQYKMLLKGRTLEETLFS</sequence>
<accession>A0ABQ6J2Z2</accession>
<reference evidence="2" key="1">
    <citation type="journal article" date="2019" name="Int. J. Syst. Evol. Microbiol.">
        <title>The Global Catalogue of Microorganisms (GCM) 10K type strain sequencing project: providing services to taxonomists for standard genome sequencing and annotation.</title>
        <authorList>
            <consortium name="The Broad Institute Genomics Platform"/>
            <consortium name="The Broad Institute Genome Sequencing Center for Infectious Disease"/>
            <person name="Wu L."/>
            <person name="Ma J."/>
        </authorList>
    </citation>
    <scope>NUCLEOTIDE SEQUENCE [LARGE SCALE GENOMIC DNA]</scope>
    <source>
        <strain evidence="2">NBRC 102030</strain>
    </source>
</reference>
<evidence type="ECO:0000313" key="2">
    <source>
        <dbReference type="Proteomes" id="UP001157046"/>
    </source>
</evidence>